<feature type="compositionally biased region" description="Basic and acidic residues" evidence="13">
    <location>
        <begin position="1088"/>
        <end position="1101"/>
    </location>
</feature>
<dbReference type="EC" id="4.1.1.65" evidence="12"/>
<comment type="caution">
    <text evidence="16">The sequence shown here is derived from an EMBL/GenBank/DDBJ whole genome shotgun (WGS) entry which is preliminary data.</text>
</comment>
<keyword evidence="17" id="KW-1185">Reference proteome</keyword>
<feature type="compositionally biased region" description="Low complexity" evidence="13">
    <location>
        <begin position="1"/>
        <end position="18"/>
    </location>
</feature>
<feature type="region of interest" description="Disordered" evidence="13">
    <location>
        <begin position="1088"/>
        <end position="1109"/>
    </location>
</feature>
<feature type="chain" id="PRO_5043065875" description="Phosphatidylserine decarboxylase 2 beta chain" evidence="12">
    <location>
        <begin position="1"/>
        <end position="1034"/>
    </location>
</feature>
<keyword evidence="12" id="KW-0333">Golgi apparatus</keyword>
<dbReference type="GO" id="GO:0005795">
    <property type="term" value="C:Golgi stack"/>
    <property type="evidence" value="ECO:0007669"/>
    <property type="project" value="UniProtKB-UniRule"/>
</dbReference>
<feature type="region of interest" description="Disordered" evidence="13">
    <location>
        <begin position="447"/>
        <end position="477"/>
    </location>
</feature>
<feature type="region of interest" description="Disordered" evidence="13">
    <location>
        <begin position="605"/>
        <end position="661"/>
    </location>
</feature>
<feature type="compositionally biased region" description="Low complexity" evidence="13">
    <location>
        <begin position="641"/>
        <end position="658"/>
    </location>
</feature>
<dbReference type="GO" id="GO:0010008">
    <property type="term" value="C:endosome membrane"/>
    <property type="evidence" value="ECO:0007669"/>
    <property type="project" value="UniProtKB-SubCell"/>
</dbReference>
<evidence type="ECO:0000256" key="2">
    <source>
        <dbReference type="ARBA" id="ARBA00022516"/>
    </source>
</evidence>
<comment type="subunit">
    <text evidence="12">Heterodimer of a large membrane-associated beta subunit and a small pyruvoyl-containing alpha subunit. Interacts with pstB2. This interaction may be a means to structurally tether the donor membrane (ER) harboring PstB2 to acceptor membranes (Golgi/endosomes) harboring PSD2 during PtdSer transport to the site of PtdEtn synthesis.</text>
</comment>
<dbReference type="InterPro" id="IPR033177">
    <property type="entry name" value="PSD-B"/>
</dbReference>
<keyword evidence="7 12" id="KW-0865">Zymogen</keyword>
<keyword evidence="10 12" id="KW-1208">Phospholipid metabolism</keyword>
<comment type="cofactor">
    <cofactor evidence="12">
        <name>pyruvate</name>
        <dbReference type="ChEBI" id="CHEBI:15361"/>
    </cofactor>
    <text evidence="12">Binds 1 pyruvoyl group covalently per subunit.</text>
</comment>
<dbReference type="PANTHER" id="PTHR10067:SF17">
    <property type="entry name" value="PHOSPHATIDYLSERINE DECARBOXYLASE PROENZYME 2"/>
    <property type="match status" value="1"/>
</dbReference>
<evidence type="ECO:0000256" key="8">
    <source>
        <dbReference type="ARBA" id="ARBA00023209"/>
    </source>
</evidence>
<dbReference type="GO" id="GO:0016540">
    <property type="term" value="P:protein autoprocessing"/>
    <property type="evidence" value="ECO:0007669"/>
    <property type="project" value="UniProtKB-UniRule"/>
</dbReference>
<dbReference type="GO" id="GO:0005509">
    <property type="term" value="F:calcium ion binding"/>
    <property type="evidence" value="ECO:0007669"/>
    <property type="project" value="InterPro"/>
</dbReference>
<keyword evidence="12" id="KW-0967">Endosome</keyword>
<dbReference type="NCBIfam" id="TIGR00163">
    <property type="entry name" value="PS_decarb"/>
    <property type="match status" value="1"/>
</dbReference>
<comment type="catalytic activity">
    <reaction evidence="12">
        <text>a 1,2-diacyl-sn-glycero-3-phospho-L-serine + H(+) = a 1,2-diacyl-sn-glycero-3-phosphoethanolamine + CO2</text>
        <dbReference type="Rhea" id="RHEA:20828"/>
        <dbReference type="ChEBI" id="CHEBI:15378"/>
        <dbReference type="ChEBI" id="CHEBI:16526"/>
        <dbReference type="ChEBI" id="CHEBI:57262"/>
        <dbReference type="ChEBI" id="CHEBI:64612"/>
        <dbReference type="EC" id="4.1.1.65"/>
    </reaction>
</comment>
<evidence type="ECO:0000256" key="7">
    <source>
        <dbReference type="ARBA" id="ARBA00023145"/>
    </source>
</evidence>
<keyword evidence="11 12" id="KW-0670">Pyruvate</keyword>
<comment type="PTM">
    <text evidence="12">Is synthesized initially as an inactive proenzyme. Formation of the active enzyme involves a self-maturation process in which the active site pyruvoyl group is generated from an internal serine residue via an autocatalytic post-translational modification. Two non-identical subunits are generated from the proenzyme in this reaction, and the pyruvate is formed at the N-terminus of the alpha chain, which is derived from the carboxyl end of the proenzyme. The autoendoproteolytic cleavage occurs by a canonical serine protease mechanism, in which the side chain hydroxyl group of the serine supplies its oxygen atom to form the C-terminus of the beta chain, while the remainder of the serine residue undergoes an oxidative deamination to produce ammonia and the pyruvoyl prosthetic group on the alpha chain. During this reaction, the Ser that is part of the protease active site of the proenzyme becomes the pyruvoyl prosthetic group, which constitutes an essential element of the active site of the mature decarboxylase.</text>
</comment>
<feature type="compositionally biased region" description="Pro residues" evidence="13">
    <location>
        <begin position="454"/>
        <end position="464"/>
    </location>
</feature>
<dbReference type="InterPro" id="IPR000008">
    <property type="entry name" value="C2_dom"/>
</dbReference>
<comment type="pathway">
    <text evidence="12">Phospholipid metabolism; phosphatidylethanolamine biosynthesis; phosphatidylethanolamine from CDP-diacylglycerol: step 2/2.</text>
</comment>
<feature type="domain" description="EF-hand" evidence="15">
    <location>
        <begin position="517"/>
        <end position="552"/>
    </location>
</feature>
<feature type="active site" description="Charge relay system; for autoendoproteolytic cleavage activity" evidence="12">
    <location>
        <position position="1035"/>
    </location>
</feature>
<keyword evidence="6 12" id="KW-0472">Membrane</keyword>
<dbReference type="PROSITE" id="PS50222">
    <property type="entry name" value="EF_HAND_2"/>
    <property type="match status" value="1"/>
</dbReference>
<dbReference type="GO" id="GO:0000139">
    <property type="term" value="C:Golgi membrane"/>
    <property type="evidence" value="ECO:0007669"/>
    <property type="project" value="UniProtKB-SubCell"/>
</dbReference>
<comment type="function">
    <text evidence="12">Catalyzes the formation of phosphatidylethanolamine (PtdEtn) from phosphatidylserine (PtdSer). Plays a central role in phospholipid metabolism and in the interorganelle trafficking of phosphatidylserine.</text>
</comment>
<dbReference type="SUPFAM" id="SSF47473">
    <property type="entry name" value="EF-hand"/>
    <property type="match status" value="1"/>
</dbReference>
<feature type="compositionally biased region" description="Low complexity" evidence="13">
    <location>
        <begin position="465"/>
        <end position="475"/>
    </location>
</feature>
<feature type="region of interest" description="Disordered" evidence="13">
    <location>
        <begin position="1"/>
        <end position="26"/>
    </location>
</feature>
<comment type="similarity">
    <text evidence="12">Belongs to the phosphatidylserine decarboxylase family. PSD-B subfamily. Eukaryotic type II sub-subfamily.</text>
</comment>
<dbReference type="InterPro" id="IPR002048">
    <property type="entry name" value="EF_hand_dom"/>
</dbReference>
<dbReference type="InterPro" id="IPR033179">
    <property type="entry name" value="PSD_type2_pro"/>
</dbReference>
<evidence type="ECO:0000256" key="12">
    <source>
        <dbReference type="HAMAP-Rule" id="MF_03209"/>
    </source>
</evidence>
<keyword evidence="3 12" id="KW-0210">Decarboxylase</keyword>
<dbReference type="Proteomes" id="UP001375240">
    <property type="component" value="Unassembled WGS sequence"/>
</dbReference>
<feature type="compositionally biased region" description="Acidic residues" evidence="13">
    <location>
        <begin position="204"/>
        <end position="218"/>
    </location>
</feature>
<dbReference type="InterPro" id="IPR003817">
    <property type="entry name" value="PS_Dcarbxylase"/>
</dbReference>
<evidence type="ECO:0000259" key="15">
    <source>
        <dbReference type="PROSITE" id="PS50222"/>
    </source>
</evidence>
<feature type="compositionally biased region" description="Polar residues" evidence="13">
    <location>
        <begin position="422"/>
        <end position="433"/>
    </location>
</feature>
<keyword evidence="8 12" id="KW-0594">Phospholipid biosynthesis</keyword>
<dbReference type="Gene3D" id="1.10.238.10">
    <property type="entry name" value="EF-hand"/>
    <property type="match status" value="1"/>
</dbReference>
<dbReference type="EMBL" id="JAVHNQ010000019">
    <property type="protein sequence ID" value="KAK6329694.1"/>
    <property type="molecule type" value="Genomic_DNA"/>
</dbReference>
<protein>
    <recommendedName>
        <fullName evidence="12">Phosphatidylserine decarboxylase proenzyme 2</fullName>
        <ecNumber evidence="12">4.1.1.65</ecNumber>
    </recommendedName>
    <component>
        <recommendedName>
            <fullName evidence="12">Phosphatidylserine decarboxylase 2 beta chain</fullName>
        </recommendedName>
    </component>
    <component>
        <recommendedName>
            <fullName evidence="12">Phosphatidylserine decarboxylase 2 alpha chain</fullName>
        </recommendedName>
    </component>
</protein>
<evidence type="ECO:0000256" key="3">
    <source>
        <dbReference type="ARBA" id="ARBA00022793"/>
    </source>
</evidence>
<dbReference type="InterPro" id="IPR018247">
    <property type="entry name" value="EF_Hand_1_Ca_BS"/>
</dbReference>
<reference evidence="16 17" key="1">
    <citation type="submission" date="2019-10" db="EMBL/GenBank/DDBJ databases">
        <authorList>
            <person name="Palmer J.M."/>
        </authorList>
    </citation>
    <scope>NUCLEOTIDE SEQUENCE [LARGE SCALE GENOMIC DNA]</scope>
    <source>
        <strain evidence="16 17">TWF696</strain>
    </source>
</reference>
<evidence type="ECO:0000313" key="16">
    <source>
        <dbReference type="EMBL" id="KAK6329694.1"/>
    </source>
</evidence>
<feature type="chain" id="PRO_5043065874" description="Phosphatidylserine decarboxylase 2 alpha chain" evidence="12">
    <location>
        <begin position="1035"/>
        <end position="1109"/>
    </location>
</feature>
<dbReference type="SUPFAM" id="SSF49562">
    <property type="entry name" value="C2 domain (Calcium/lipid-binding domain, CaLB)"/>
    <property type="match status" value="2"/>
</dbReference>
<feature type="domain" description="C2" evidence="14">
    <location>
        <begin position="248"/>
        <end position="371"/>
    </location>
</feature>
<evidence type="ECO:0000256" key="13">
    <source>
        <dbReference type="SAM" id="MobiDB-lite"/>
    </source>
</evidence>
<accession>A0AAV9TW59</accession>
<feature type="active site" description="Schiff-base intermediate with substrate; via pyruvic acid; for decarboxylase activity" evidence="12">
    <location>
        <position position="1035"/>
    </location>
</feature>
<evidence type="ECO:0000256" key="5">
    <source>
        <dbReference type="ARBA" id="ARBA00023098"/>
    </source>
</evidence>
<dbReference type="Pfam" id="PF02666">
    <property type="entry name" value="PS_Dcarbxylase"/>
    <property type="match status" value="1"/>
</dbReference>
<feature type="domain" description="C2" evidence="14">
    <location>
        <begin position="16"/>
        <end position="138"/>
    </location>
</feature>
<dbReference type="FunFam" id="1.10.238.10:FF:000445">
    <property type="entry name" value="Phosphatidylserine decarboxylase proenzyme 2"/>
    <property type="match status" value="1"/>
</dbReference>
<dbReference type="PANTHER" id="PTHR10067">
    <property type="entry name" value="PHOSPHATIDYLSERINE DECARBOXYLASE"/>
    <property type="match status" value="1"/>
</dbReference>
<dbReference type="HAMAP" id="MF_00663">
    <property type="entry name" value="PS_decarb_PSD_B_type2"/>
    <property type="match status" value="1"/>
</dbReference>
<dbReference type="GO" id="GO:0006646">
    <property type="term" value="P:phosphatidylethanolamine biosynthetic process"/>
    <property type="evidence" value="ECO:0007669"/>
    <property type="project" value="UniProtKB-UniRule"/>
</dbReference>
<dbReference type="PROSITE" id="PS00018">
    <property type="entry name" value="EF_HAND_1"/>
    <property type="match status" value="1"/>
</dbReference>
<dbReference type="SMART" id="SM00239">
    <property type="entry name" value="C2"/>
    <property type="match status" value="2"/>
</dbReference>
<evidence type="ECO:0000256" key="9">
    <source>
        <dbReference type="ARBA" id="ARBA00023239"/>
    </source>
</evidence>
<keyword evidence="4" id="KW-0106">Calcium</keyword>
<organism evidence="16 17">
    <name type="scientific">Orbilia brochopaga</name>
    <dbReference type="NCBI Taxonomy" id="3140254"/>
    <lineage>
        <taxon>Eukaryota</taxon>
        <taxon>Fungi</taxon>
        <taxon>Dikarya</taxon>
        <taxon>Ascomycota</taxon>
        <taxon>Pezizomycotina</taxon>
        <taxon>Orbiliomycetes</taxon>
        <taxon>Orbiliales</taxon>
        <taxon>Orbiliaceae</taxon>
        <taxon>Orbilia</taxon>
    </lineage>
</organism>
<dbReference type="InterPro" id="IPR011992">
    <property type="entry name" value="EF-hand-dom_pair"/>
</dbReference>
<evidence type="ECO:0000256" key="1">
    <source>
        <dbReference type="ARBA" id="ARBA00005189"/>
    </source>
</evidence>
<feature type="site" description="Cleavage (non-hydrolytic); by autocatalysis" evidence="12">
    <location>
        <begin position="1034"/>
        <end position="1035"/>
    </location>
</feature>
<feature type="active site" description="Charge relay system; for autoendoproteolytic cleavage activity" evidence="12">
    <location>
        <position position="890"/>
    </location>
</feature>
<name>A0AAV9TW59_9PEZI</name>
<evidence type="ECO:0000256" key="11">
    <source>
        <dbReference type="ARBA" id="ARBA00023317"/>
    </source>
</evidence>
<evidence type="ECO:0000256" key="4">
    <source>
        <dbReference type="ARBA" id="ARBA00022837"/>
    </source>
</evidence>
<comment type="domain">
    <text evidence="12">The C2 domains have an essential, but non-catalytic function. They may facilitate interactions with other proteins and are required for lipid transport function.</text>
</comment>
<sequence>MGPLSRPSLGRLGRSRSGTPNPSRCASPRIMADASELVLKVTVVQGRNLAAKDRSGKSDPYVVVALDGYRNVTHAVPKTLDPVWNITFDIPISKSGPYDLHCICWDKDRFGKDYMGEFEVQLEELFSSGVSEVTSRWFPLVSTRKKAKISGEIRLDLAVVDRTGKQASVEQILAVFKTPPSIAGTPMLEIENPAGLGIDLVTDEDASDDEDDTADEAPEMSGTAKQETEEKKKARKGLKLTSKAKSIRKKKVVSSYELTSSGDVVGVMFVEIMSCTDLPPEKNMTRTSFDCDPFVVASLGKKTYRTRVIRHCLDPKFDEKMVFQVLRHEQNYSLNFAVVDKDKFSGNDFIAQVDLPVQDVIATAPKARGDYGLYEMPDFSAYDYSSLTQNNNGTKSRFRLPLSRSNSATNLAKKGRPDLASKHTTSSSSLYQMTSKPVVPDTAIAKDGQLAPPTSVPTPSPPTPTSEEPPTLTSTDSNEYDLKIFDLPLLLKNKERWEGKHSPELHIRAKYIPYPALRQQFWRVMLRQYDADDSGMISRVELTTMLDSLGSTLKASTIDSFFERFAEENSISIQSCLSHELTMDQAVICLEDQLAVARSKNRGYLPYNHSSPSLNKDEPSTDTSSTKSADSNSDGYTPERSNSQSTSSLNQSQSSSSLDQVQTPTLPVAAMGSAGEEGANLSNDGLADEDEREEHVIVVKECPLCHQPRLQKRSEVDIVTHLATCASQDWRRVDRLVMGGFVTSSQAQRKWYSKVITKVSYGGYKLGANSANILVQDRITGLISEERMSVYVRLGIRLLYKGLKSSSMEKKKIRQLLESLSWKQGKKYDNPASAREIKPFIAFHQLNIDEVLKPLEEFKTFNEFFYRELKPGARPVAYPDNPKIIVSPADCRSVVFDTIDDATRIWVKGRDFSVERLLGPAYGSEAKRFQGGALGVFRLAPQDYHRFHIPVDGVLGEPKLLKGEYYTVNPMAIRSALDVYGENVRVIVPIDSVAHGRVMVVCVGAMMVGSTVITAKAGSKVTRGDELGYFKFGGSTLVVLFEPGTMRWDDDLIVNSKDAVETLIRVGMSVGHSPDQREVGHETISHNVTAEDKADAKRRVEGSLAPRAD</sequence>
<evidence type="ECO:0000313" key="17">
    <source>
        <dbReference type="Proteomes" id="UP001375240"/>
    </source>
</evidence>
<evidence type="ECO:0000259" key="14">
    <source>
        <dbReference type="PROSITE" id="PS50004"/>
    </source>
</evidence>
<feature type="region of interest" description="Disordered" evidence="13">
    <location>
        <begin position="204"/>
        <end position="237"/>
    </location>
</feature>
<feature type="compositionally biased region" description="Low complexity" evidence="13">
    <location>
        <begin position="621"/>
        <end position="634"/>
    </location>
</feature>
<dbReference type="GO" id="GO:0004609">
    <property type="term" value="F:phosphatidylserine decarboxylase activity"/>
    <property type="evidence" value="ECO:0007669"/>
    <property type="project" value="UniProtKB-UniRule"/>
</dbReference>
<dbReference type="Gene3D" id="2.60.40.150">
    <property type="entry name" value="C2 domain"/>
    <property type="match status" value="2"/>
</dbReference>
<feature type="active site" description="Charge relay system; for autoendoproteolytic cleavage activity" evidence="12">
    <location>
        <position position="948"/>
    </location>
</feature>
<feature type="region of interest" description="Disordered" evidence="13">
    <location>
        <begin position="394"/>
        <end position="433"/>
    </location>
</feature>
<dbReference type="AlphaFoldDB" id="A0AAV9TW59"/>
<comment type="pathway">
    <text evidence="1">Lipid metabolism.</text>
</comment>
<proteinExistence type="inferred from homology"/>
<dbReference type="InterPro" id="IPR035892">
    <property type="entry name" value="C2_domain_sf"/>
</dbReference>
<dbReference type="PROSITE" id="PS50004">
    <property type="entry name" value="C2"/>
    <property type="match status" value="2"/>
</dbReference>
<evidence type="ECO:0000256" key="6">
    <source>
        <dbReference type="ARBA" id="ARBA00023136"/>
    </source>
</evidence>
<comment type="subcellular location">
    <subcellularLocation>
        <location evidence="12">Golgi apparatus membrane</location>
        <topology evidence="12">Peripheral membrane protein</topology>
        <orientation evidence="12">Cytoplasmic side</orientation>
    </subcellularLocation>
    <subcellularLocation>
        <location evidence="12">Endosome membrane</location>
        <topology evidence="12">Peripheral membrane protein</topology>
        <orientation evidence="12">Cytoplasmic side</orientation>
    </subcellularLocation>
</comment>
<feature type="modified residue" description="Pyruvic acid (Ser); by autocatalysis" evidence="12">
    <location>
        <position position="1035"/>
    </location>
</feature>
<evidence type="ECO:0000256" key="10">
    <source>
        <dbReference type="ARBA" id="ARBA00023264"/>
    </source>
</evidence>
<dbReference type="Pfam" id="PF00168">
    <property type="entry name" value="C2"/>
    <property type="match status" value="2"/>
</dbReference>
<keyword evidence="9 12" id="KW-0456">Lyase</keyword>
<keyword evidence="2 12" id="KW-0444">Lipid biosynthesis</keyword>
<gene>
    <name evidence="12" type="primary">PSD2</name>
    <name evidence="16" type="ORF">TWF696_003564</name>
</gene>
<keyword evidence="5 12" id="KW-0443">Lipid metabolism</keyword>